<name>A0A951QAZ1_9CYAN</name>
<feature type="transmembrane region" description="Helical" evidence="7">
    <location>
        <begin position="53"/>
        <end position="69"/>
    </location>
</feature>
<keyword evidence="5 7" id="KW-1133">Transmembrane helix</keyword>
<sequence>MTETVHSSSLRRWSQRLLAAVLLGGQVIVHLIRGNIHRRNTVDQMVLVGPESLLIALVTAISVGMVFTIQVAREFINLGAGTTVGGVLALALVRELSPVLTAVILAGRVGSAFSAEIGTMQVTEQIDALYMLKTDPIDYLVIPRLLACCLMLPFLTILSFVAGMGAGMVIADLLYGISYTVFLNSVRNFLSGWDLISAVIKSVVFGSLIAIIGSSWGLTTTGGAKGVGQSTTTAVVTALLAIFISDFFLSWLMFQGTGSAITQGVG</sequence>
<organism evidence="8 9">
    <name type="scientific">Drouetiella hepatica Uher 2000/2452</name>
    <dbReference type="NCBI Taxonomy" id="904376"/>
    <lineage>
        <taxon>Bacteria</taxon>
        <taxon>Bacillati</taxon>
        <taxon>Cyanobacteriota</taxon>
        <taxon>Cyanophyceae</taxon>
        <taxon>Oculatellales</taxon>
        <taxon>Oculatellaceae</taxon>
        <taxon>Drouetiella</taxon>
    </lineage>
</organism>
<evidence type="ECO:0000256" key="3">
    <source>
        <dbReference type="ARBA" id="ARBA00022448"/>
    </source>
</evidence>
<gene>
    <name evidence="8" type="ORF">KME15_12520</name>
</gene>
<reference evidence="8" key="2">
    <citation type="journal article" date="2022" name="Microbiol. Resour. Announc.">
        <title>Metagenome Sequencing to Explore Phylogenomics of Terrestrial Cyanobacteria.</title>
        <authorList>
            <person name="Ward R.D."/>
            <person name="Stajich J.E."/>
            <person name="Johansen J.R."/>
            <person name="Huntemann M."/>
            <person name="Clum A."/>
            <person name="Foster B."/>
            <person name="Foster B."/>
            <person name="Roux S."/>
            <person name="Palaniappan K."/>
            <person name="Varghese N."/>
            <person name="Mukherjee S."/>
            <person name="Reddy T.B.K."/>
            <person name="Daum C."/>
            <person name="Copeland A."/>
            <person name="Chen I.A."/>
            <person name="Ivanova N.N."/>
            <person name="Kyrpides N.C."/>
            <person name="Shapiro N."/>
            <person name="Eloe-Fadrosh E.A."/>
            <person name="Pietrasiak N."/>
        </authorList>
    </citation>
    <scope>NUCLEOTIDE SEQUENCE</scope>
    <source>
        <strain evidence="8">UHER 2000/2452</strain>
    </source>
</reference>
<dbReference type="PANTHER" id="PTHR30188:SF4">
    <property type="entry name" value="PROTEIN TRIGALACTOSYLDIACYLGLYCEROL 1, CHLOROPLASTIC"/>
    <property type="match status" value="1"/>
</dbReference>
<evidence type="ECO:0000256" key="7">
    <source>
        <dbReference type="RuleBase" id="RU362044"/>
    </source>
</evidence>
<dbReference type="GO" id="GO:0005548">
    <property type="term" value="F:phospholipid transporter activity"/>
    <property type="evidence" value="ECO:0007669"/>
    <property type="project" value="TreeGrafter"/>
</dbReference>
<keyword evidence="6 7" id="KW-0472">Membrane</keyword>
<evidence type="ECO:0000313" key="8">
    <source>
        <dbReference type="EMBL" id="MBW4659492.1"/>
    </source>
</evidence>
<dbReference type="Proteomes" id="UP000757435">
    <property type="component" value="Unassembled WGS sequence"/>
</dbReference>
<dbReference type="PANTHER" id="PTHR30188">
    <property type="entry name" value="ABC TRANSPORTER PERMEASE PROTEIN-RELATED"/>
    <property type="match status" value="1"/>
</dbReference>
<evidence type="ECO:0000256" key="4">
    <source>
        <dbReference type="ARBA" id="ARBA00022692"/>
    </source>
</evidence>
<dbReference type="EMBL" id="JAHHHD010000012">
    <property type="protein sequence ID" value="MBW4659492.1"/>
    <property type="molecule type" value="Genomic_DNA"/>
</dbReference>
<keyword evidence="3" id="KW-0813">Transport</keyword>
<evidence type="ECO:0000256" key="2">
    <source>
        <dbReference type="ARBA" id="ARBA00007556"/>
    </source>
</evidence>
<evidence type="ECO:0000256" key="6">
    <source>
        <dbReference type="ARBA" id="ARBA00023136"/>
    </source>
</evidence>
<dbReference type="NCBIfam" id="TIGR00056">
    <property type="entry name" value="MlaE family lipid ABC transporter permease subunit"/>
    <property type="match status" value="1"/>
</dbReference>
<dbReference type="Pfam" id="PF02405">
    <property type="entry name" value="MlaE"/>
    <property type="match status" value="1"/>
</dbReference>
<evidence type="ECO:0000313" key="9">
    <source>
        <dbReference type="Proteomes" id="UP000757435"/>
    </source>
</evidence>
<dbReference type="InterPro" id="IPR003453">
    <property type="entry name" value="ABC_MlaE_roteobac"/>
</dbReference>
<proteinExistence type="inferred from homology"/>
<dbReference type="AlphaFoldDB" id="A0A951QAZ1"/>
<feature type="transmembrane region" description="Helical" evidence="7">
    <location>
        <begin position="75"/>
        <end position="93"/>
    </location>
</feature>
<accession>A0A951QAZ1</accession>
<dbReference type="GO" id="GO:0043190">
    <property type="term" value="C:ATP-binding cassette (ABC) transporter complex"/>
    <property type="evidence" value="ECO:0007669"/>
    <property type="project" value="InterPro"/>
</dbReference>
<feature type="transmembrane region" description="Helical" evidence="7">
    <location>
        <begin position="231"/>
        <end position="254"/>
    </location>
</feature>
<feature type="transmembrane region" description="Helical" evidence="7">
    <location>
        <begin position="198"/>
        <end position="219"/>
    </location>
</feature>
<comment type="caution">
    <text evidence="8">The sequence shown here is derived from an EMBL/GenBank/DDBJ whole genome shotgun (WGS) entry which is preliminary data.</text>
</comment>
<keyword evidence="4 7" id="KW-0812">Transmembrane</keyword>
<dbReference type="InterPro" id="IPR030802">
    <property type="entry name" value="Permease_MalE"/>
</dbReference>
<protein>
    <submittedName>
        <fullName evidence="8">MlaE family lipid ABC transporter permease subunit</fullName>
    </submittedName>
</protein>
<evidence type="ECO:0000256" key="1">
    <source>
        <dbReference type="ARBA" id="ARBA00004141"/>
    </source>
</evidence>
<comment type="similarity">
    <text evidence="2 7">Belongs to the MlaE permease family.</text>
</comment>
<feature type="transmembrane region" description="Helical" evidence="7">
    <location>
        <begin position="168"/>
        <end position="186"/>
    </location>
</feature>
<reference evidence="8" key="1">
    <citation type="submission" date="2021-05" db="EMBL/GenBank/DDBJ databases">
        <authorList>
            <person name="Pietrasiak N."/>
            <person name="Ward R."/>
            <person name="Stajich J.E."/>
            <person name="Kurbessoian T."/>
        </authorList>
    </citation>
    <scope>NUCLEOTIDE SEQUENCE</scope>
    <source>
        <strain evidence="8">UHER 2000/2452</strain>
    </source>
</reference>
<evidence type="ECO:0000256" key="5">
    <source>
        <dbReference type="ARBA" id="ARBA00022989"/>
    </source>
</evidence>
<comment type="subcellular location">
    <subcellularLocation>
        <location evidence="1">Membrane</location>
        <topology evidence="1">Multi-pass membrane protein</topology>
    </subcellularLocation>
</comment>
<feature type="transmembrane region" description="Helical" evidence="7">
    <location>
        <begin position="13"/>
        <end position="32"/>
    </location>
</feature>